<feature type="transmembrane region" description="Helical" evidence="1">
    <location>
        <begin position="52"/>
        <end position="71"/>
    </location>
</feature>
<sequence>MICLGHGAWAGGAATAIAEVVRLLAFTENFTTAFGGAGLLKAEVVASFLPFLYAWNAFLKPVVYVAFGFFFSDHLILCKSMPAD</sequence>
<keyword evidence="3" id="KW-1185">Reference proteome</keyword>
<keyword evidence="1" id="KW-0812">Transmembrane</keyword>
<proteinExistence type="predicted"/>
<keyword evidence="1" id="KW-1133">Transmembrane helix</keyword>
<evidence type="ECO:0000313" key="3">
    <source>
        <dbReference type="Proteomes" id="UP001279734"/>
    </source>
</evidence>
<evidence type="ECO:0000313" key="2">
    <source>
        <dbReference type="EMBL" id="GMH15647.1"/>
    </source>
</evidence>
<protein>
    <submittedName>
        <fullName evidence="2">Uncharacterized protein</fullName>
    </submittedName>
</protein>
<evidence type="ECO:0000256" key="1">
    <source>
        <dbReference type="SAM" id="Phobius"/>
    </source>
</evidence>
<comment type="caution">
    <text evidence="2">The sequence shown here is derived from an EMBL/GenBank/DDBJ whole genome shotgun (WGS) entry which is preliminary data.</text>
</comment>
<dbReference type="EMBL" id="BSYO01000015">
    <property type="protein sequence ID" value="GMH15647.1"/>
    <property type="molecule type" value="Genomic_DNA"/>
</dbReference>
<keyword evidence="1" id="KW-0472">Membrane</keyword>
<dbReference type="AlphaFoldDB" id="A0AAD3SSG7"/>
<accession>A0AAD3SSG7</accession>
<dbReference type="Proteomes" id="UP001279734">
    <property type="component" value="Unassembled WGS sequence"/>
</dbReference>
<organism evidence="2 3">
    <name type="scientific">Nepenthes gracilis</name>
    <name type="common">Slender pitcher plant</name>
    <dbReference type="NCBI Taxonomy" id="150966"/>
    <lineage>
        <taxon>Eukaryota</taxon>
        <taxon>Viridiplantae</taxon>
        <taxon>Streptophyta</taxon>
        <taxon>Embryophyta</taxon>
        <taxon>Tracheophyta</taxon>
        <taxon>Spermatophyta</taxon>
        <taxon>Magnoliopsida</taxon>
        <taxon>eudicotyledons</taxon>
        <taxon>Gunneridae</taxon>
        <taxon>Pentapetalae</taxon>
        <taxon>Caryophyllales</taxon>
        <taxon>Nepenthaceae</taxon>
        <taxon>Nepenthes</taxon>
    </lineage>
</organism>
<gene>
    <name evidence="2" type="ORF">Nepgr_017488</name>
</gene>
<reference evidence="2" key="1">
    <citation type="submission" date="2023-05" db="EMBL/GenBank/DDBJ databases">
        <title>Nepenthes gracilis genome sequencing.</title>
        <authorList>
            <person name="Fukushima K."/>
        </authorList>
    </citation>
    <scope>NUCLEOTIDE SEQUENCE</scope>
    <source>
        <strain evidence="2">SING2019-196</strain>
    </source>
</reference>
<name>A0AAD3SSG7_NEPGR</name>